<reference evidence="2 3" key="1">
    <citation type="submission" date="2018-06" db="EMBL/GenBank/DDBJ databases">
        <title>Genomic Encyclopedia of Type Strains, Phase IV (KMG-V): Genome sequencing to study the core and pangenomes of soil and plant-associated prokaryotes.</title>
        <authorList>
            <person name="Whitman W."/>
        </authorList>
    </citation>
    <scope>NUCLEOTIDE SEQUENCE [LARGE SCALE GENOMIC DNA]</scope>
    <source>
        <strain evidence="2 3">SRCL-318</strain>
    </source>
</reference>
<evidence type="ECO:0000259" key="1">
    <source>
        <dbReference type="Pfam" id="PF09084"/>
    </source>
</evidence>
<dbReference type="SUPFAM" id="SSF53850">
    <property type="entry name" value="Periplasmic binding protein-like II"/>
    <property type="match status" value="1"/>
</dbReference>
<dbReference type="Pfam" id="PF09084">
    <property type="entry name" value="NMT1"/>
    <property type="match status" value="1"/>
</dbReference>
<dbReference type="AlphaFoldDB" id="A0A2V4TU02"/>
<evidence type="ECO:0000313" key="2">
    <source>
        <dbReference type="EMBL" id="PYE24808.1"/>
    </source>
</evidence>
<organism evidence="2 3">
    <name type="scientific">Paraburkholderia silvatlantica</name>
    <dbReference type="NCBI Taxonomy" id="321895"/>
    <lineage>
        <taxon>Bacteria</taxon>
        <taxon>Pseudomonadati</taxon>
        <taxon>Pseudomonadota</taxon>
        <taxon>Betaproteobacteria</taxon>
        <taxon>Burkholderiales</taxon>
        <taxon>Burkholderiaceae</taxon>
        <taxon>Paraburkholderia</taxon>
    </lineage>
</organism>
<dbReference type="PANTHER" id="PTHR30024">
    <property type="entry name" value="ALIPHATIC SULFONATES-BINDING PROTEIN-RELATED"/>
    <property type="match status" value="1"/>
</dbReference>
<name>A0A2V4TU02_9BURK</name>
<accession>A0A2V4TU02</accession>
<feature type="domain" description="SsuA/THI5-like" evidence="1">
    <location>
        <begin position="62"/>
        <end position="275"/>
    </location>
</feature>
<dbReference type="EMBL" id="QJSQ01000005">
    <property type="protein sequence ID" value="PYE24808.1"/>
    <property type="molecule type" value="Genomic_DNA"/>
</dbReference>
<dbReference type="Gene3D" id="3.40.190.10">
    <property type="entry name" value="Periplasmic binding protein-like II"/>
    <property type="match status" value="2"/>
</dbReference>
<comment type="caution">
    <text evidence="2">The sequence shown here is derived from an EMBL/GenBank/DDBJ whole genome shotgun (WGS) entry which is preliminary data.</text>
</comment>
<gene>
    <name evidence="2" type="ORF">C7410_10531</name>
</gene>
<proteinExistence type="predicted"/>
<protein>
    <submittedName>
        <fullName evidence="2">NitT/TauT family transport system substrate-binding protein</fullName>
    </submittedName>
</protein>
<dbReference type="PANTHER" id="PTHR30024:SF21">
    <property type="entry name" value="ABC TRANSPORTER SUBSTRATE-BINDING PROTEIN"/>
    <property type="match status" value="1"/>
</dbReference>
<dbReference type="InterPro" id="IPR015168">
    <property type="entry name" value="SsuA/THI5"/>
</dbReference>
<evidence type="ECO:0000313" key="3">
    <source>
        <dbReference type="Proteomes" id="UP000247772"/>
    </source>
</evidence>
<sequence>MAAMHGSNRNPTTPNAQRRKWLRAAGATALSAPVLTLGRKAWSAPPLKPFTFAWAPNGFCLTPVAVAQEQGFFEKNGLKVDLVSYAGSNDQLLQTLSTGKADAAVGMIHRWLKPLETGFDVKIISSVHGGCVRLIGASAAGVTSLASLKGKTVGVSDLASPGKNFFAILLLKHGIDPDRDVSWRQYPADLLDVAVQKGEIQAIADGDPNLYLLERQRPGAYTHLASNLSDEYAHKVCCVIAARGSLLRSDRATAASLARALIQATDFSRENPREAAKSFAKYTPKFAEDDLVKLYASLTYDHHPTNVDLQQEIAYFAEDFKRAGVLKPTTDPQRFAAAVYTNVLG</sequence>
<dbReference type="Proteomes" id="UP000247772">
    <property type="component" value="Unassembled WGS sequence"/>
</dbReference>